<keyword evidence="2" id="KW-1185">Reference proteome</keyword>
<dbReference type="Proteomes" id="UP000709295">
    <property type="component" value="Unassembled WGS sequence"/>
</dbReference>
<evidence type="ECO:0000313" key="2">
    <source>
        <dbReference type="Proteomes" id="UP000709295"/>
    </source>
</evidence>
<organism evidence="1 2">
    <name type="scientific">Phytophthora aleatoria</name>
    <dbReference type="NCBI Taxonomy" id="2496075"/>
    <lineage>
        <taxon>Eukaryota</taxon>
        <taxon>Sar</taxon>
        <taxon>Stramenopiles</taxon>
        <taxon>Oomycota</taxon>
        <taxon>Peronosporomycetes</taxon>
        <taxon>Peronosporales</taxon>
        <taxon>Peronosporaceae</taxon>
        <taxon>Phytophthora</taxon>
    </lineage>
</organism>
<accession>A0A8J5M6Q5</accession>
<protein>
    <submittedName>
        <fullName evidence="1">Uncharacterized protein</fullName>
    </submittedName>
</protein>
<name>A0A8J5M6Q5_9STRA</name>
<proteinExistence type="predicted"/>
<evidence type="ECO:0000313" key="1">
    <source>
        <dbReference type="EMBL" id="KAG6960962.1"/>
    </source>
</evidence>
<dbReference type="EMBL" id="JAENGY010000532">
    <property type="protein sequence ID" value="KAG6960962.1"/>
    <property type="molecule type" value="Genomic_DNA"/>
</dbReference>
<sequence length="224" mass="25972">MQQLFEEICYQHPPGFLVPGRRRYPELTEGEMKVLVQLFLMDIKEGQQGARKWNARLQTLTRAIYKARSSLTETLDVLVKSVQAKPTPVANPWSQRLFPAQYAGTEDVEMTEGTALIYRFLQSAYSTEQIAELRYACELRYGIPGHLRMPTEKESIVLRGILEGTIICPKLPDFLKRICTPQAYRKIQNTIKAQVEGNLILKLYPEFKIYPQFQTRKRLTHEFC</sequence>
<gene>
    <name evidence="1" type="ORF">JG688_00009345</name>
</gene>
<dbReference type="AlphaFoldDB" id="A0A8J5M6Q5"/>
<reference evidence="1" key="1">
    <citation type="submission" date="2021-01" db="EMBL/GenBank/DDBJ databases">
        <title>Phytophthora aleatoria, a newly-described species from Pinus radiata is distinct from Phytophthora cactorum isolates based on comparative genomics.</title>
        <authorList>
            <person name="Mcdougal R."/>
            <person name="Panda P."/>
            <person name="Williams N."/>
            <person name="Studholme D.J."/>
        </authorList>
    </citation>
    <scope>NUCLEOTIDE SEQUENCE</scope>
    <source>
        <strain evidence="1">NZFS 4037</strain>
    </source>
</reference>
<comment type="caution">
    <text evidence="1">The sequence shown here is derived from an EMBL/GenBank/DDBJ whole genome shotgun (WGS) entry which is preliminary data.</text>
</comment>